<comment type="subunit">
    <text evidence="3 4">Homodimer.</text>
</comment>
<evidence type="ECO:0000259" key="6">
    <source>
        <dbReference type="Pfam" id="PF17769"/>
    </source>
</evidence>
<feature type="binding site" evidence="3">
    <location>
        <begin position="258"/>
        <end position="259"/>
    </location>
    <ligand>
        <name>ATP</name>
        <dbReference type="ChEBI" id="CHEBI:30616"/>
    </ligand>
</feature>
<proteinExistence type="inferred from homology"/>
<feature type="binding site" evidence="3">
    <location>
        <position position="204"/>
    </location>
    <ligand>
        <name>ATP</name>
        <dbReference type="ChEBI" id="CHEBI:30616"/>
    </ligand>
</feature>
<evidence type="ECO:0000313" key="8">
    <source>
        <dbReference type="EMBL" id="GAA5191992.1"/>
    </source>
</evidence>
<evidence type="ECO:0000256" key="4">
    <source>
        <dbReference type="RuleBase" id="RU361200"/>
    </source>
</evidence>
<comment type="catalytic activity">
    <reaction evidence="3 4">
        <text>5-amino-1-(5-phospho-beta-D-ribosyl)imidazole + hydrogencarbonate + ATP = 5-carboxyamino-1-(5-phospho-D-ribosyl)imidazole + ADP + phosphate + 2 H(+)</text>
        <dbReference type="Rhea" id="RHEA:19317"/>
        <dbReference type="ChEBI" id="CHEBI:15378"/>
        <dbReference type="ChEBI" id="CHEBI:17544"/>
        <dbReference type="ChEBI" id="CHEBI:30616"/>
        <dbReference type="ChEBI" id="CHEBI:43474"/>
        <dbReference type="ChEBI" id="CHEBI:58730"/>
        <dbReference type="ChEBI" id="CHEBI:137981"/>
        <dbReference type="ChEBI" id="CHEBI:456216"/>
        <dbReference type="EC" id="6.3.4.18"/>
    </reaction>
</comment>
<evidence type="ECO:0000256" key="2">
    <source>
        <dbReference type="ARBA" id="ARBA00022840"/>
    </source>
</evidence>
<dbReference type="Gene3D" id="3.40.50.20">
    <property type="match status" value="1"/>
</dbReference>
<sequence length="367" mass="40210">MKVAIIGCGQLARMLALAGIPRGLQFCFVALPGEDPAPVEGLGEVVVWYGEEAVALYRRLGEPDRFTPEREQLPLGLLQGLNRLAPVYPSPESVAICQHRQREKSYINGLGLPTAPWQSVDAQTHWATLGTQLGWPLFVKSCEQGYDGKNQWRLSDEEAPAPPLNGEQAYLAEGGIAFERELSLIAVRSSGGEMAFYPLTENQHHQGILRCSLAPASALPEGMQERAEQMATRLLEAMEYVGVLTLELFEVAGELVINELAPRVHNSGHWTQSGSATCQFENHLRAITGLPLGSTQAHSPSAMVNLLGVHPPRPELCPNAKVHWYNKALREGRKQGHLNLTASDTHQLQQQAQALLEQLYPQEAGAE</sequence>
<dbReference type="SUPFAM" id="SSF56059">
    <property type="entry name" value="Glutathione synthetase ATP-binding domain-like"/>
    <property type="match status" value="1"/>
</dbReference>
<feature type="binding site" evidence="3">
    <location>
        <position position="100"/>
    </location>
    <ligand>
        <name>ATP</name>
        <dbReference type="ChEBI" id="CHEBI:30616"/>
    </ligand>
</feature>
<feature type="domain" description="Phosphoribosylaminoimidazole carboxylase C-terminal" evidence="6">
    <location>
        <begin position="301"/>
        <end position="351"/>
    </location>
</feature>
<keyword evidence="3 4" id="KW-0436">Ligase</keyword>
<evidence type="ECO:0000313" key="9">
    <source>
        <dbReference type="Proteomes" id="UP001501600"/>
    </source>
</evidence>
<dbReference type="NCBIfam" id="TIGR01161">
    <property type="entry name" value="purK"/>
    <property type="match status" value="1"/>
</dbReference>
<comment type="similarity">
    <text evidence="3 4">Belongs to the PurK/PurT family.</text>
</comment>
<comment type="caution">
    <text evidence="8">The sequence shown here is derived from an EMBL/GenBank/DDBJ whole genome shotgun (WGS) entry which is preliminary data.</text>
</comment>
<dbReference type="InterPro" id="IPR011054">
    <property type="entry name" value="Rudment_hybrid_motif"/>
</dbReference>
<dbReference type="EC" id="6.3.4.18" evidence="3 4"/>
<accession>A0ABP9S886</accession>
<dbReference type="Pfam" id="PF02222">
    <property type="entry name" value="ATP-grasp"/>
    <property type="match status" value="1"/>
</dbReference>
<keyword evidence="3 4" id="KW-0658">Purine biosynthesis</keyword>
<dbReference type="InterPro" id="IPR005875">
    <property type="entry name" value="PurK"/>
</dbReference>
<name>A0ABP9S886_9GAMM</name>
<comment type="function">
    <text evidence="4">Catalyzes the ATP-dependent conversion of 5-aminoimidazole ribonucleotide (AIR) and HCO(3)- to N5-carboxyaminoimidazole ribonucleotide (N5-CAIR).</text>
</comment>
<dbReference type="Pfam" id="PF17769">
    <property type="entry name" value="PurK_C"/>
    <property type="match status" value="1"/>
</dbReference>
<dbReference type="Gene3D" id="3.30.1490.20">
    <property type="entry name" value="ATP-grasp fold, A domain"/>
    <property type="match status" value="1"/>
</dbReference>
<dbReference type="InterPro" id="IPR003135">
    <property type="entry name" value="ATP-grasp_carboxylate-amine"/>
</dbReference>
<comment type="function">
    <text evidence="3">Catalyzes the ATP-dependent conversion of 5-aminoimidazole ribonucleotide (AIR) and HCO(3)(-) to N5-carboxyaminoimidazole ribonucleotide (N5-CAIR).</text>
</comment>
<dbReference type="PANTHER" id="PTHR11609">
    <property type="entry name" value="PURINE BIOSYNTHESIS PROTEIN 6/7, PUR6/7"/>
    <property type="match status" value="1"/>
</dbReference>
<organism evidence="8 9">
    <name type="scientific">Ferrimonas gelatinilytica</name>
    <dbReference type="NCBI Taxonomy" id="1255257"/>
    <lineage>
        <taxon>Bacteria</taxon>
        <taxon>Pseudomonadati</taxon>
        <taxon>Pseudomonadota</taxon>
        <taxon>Gammaproteobacteria</taxon>
        <taxon>Alteromonadales</taxon>
        <taxon>Ferrimonadaceae</taxon>
        <taxon>Ferrimonas</taxon>
    </lineage>
</organism>
<keyword evidence="2 3" id="KW-0067">ATP-binding</keyword>
<feature type="domain" description="ATP-grasp fold ATP-dependent carboxylate-amine ligase-type" evidence="5">
    <location>
        <begin position="108"/>
        <end position="280"/>
    </location>
</feature>
<dbReference type="SUPFAM" id="SSF52440">
    <property type="entry name" value="PreATP-grasp domain"/>
    <property type="match status" value="1"/>
</dbReference>
<feature type="binding site" evidence="3">
    <location>
        <begin position="173"/>
        <end position="176"/>
    </location>
    <ligand>
        <name>ATP</name>
        <dbReference type="ChEBI" id="CHEBI:30616"/>
    </ligand>
</feature>
<feature type="binding site" evidence="3">
    <location>
        <position position="140"/>
    </location>
    <ligand>
        <name>ATP</name>
        <dbReference type="ChEBI" id="CHEBI:30616"/>
    </ligand>
</feature>
<evidence type="ECO:0000259" key="5">
    <source>
        <dbReference type="Pfam" id="PF02222"/>
    </source>
</evidence>
<feature type="binding site" evidence="3">
    <location>
        <position position="181"/>
    </location>
    <ligand>
        <name>ATP</name>
        <dbReference type="ChEBI" id="CHEBI:30616"/>
    </ligand>
</feature>
<dbReference type="NCBIfam" id="NF004679">
    <property type="entry name" value="PRK06019.1-5"/>
    <property type="match status" value="1"/>
</dbReference>
<reference evidence="9" key="1">
    <citation type="journal article" date="2019" name="Int. J. Syst. Evol. Microbiol.">
        <title>The Global Catalogue of Microorganisms (GCM) 10K type strain sequencing project: providing services to taxonomists for standard genome sequencing and annotation.</title>
        <authorList>
            <consortium name="The Broad Institute Genomics Platform"/>
            <consortium name="The Broad Institute Genome Sequencing Center for Infectious Disease"/>
            <person name="Wu L."/>
            <person name="Ma J."/>
        </authorList>
    </citation>
    <scope>NUCLEOTIDE SEQUENCE [LARGE SCALE GENOMIC DNA]</scope>
    <source>
        <strain evidence="9">JCM 18720</strain>
    </source>
</reference>
<evidence type="ECO:0000256" key="1">
    <source>
        <dbReference type="ARBA" id="ARBA00022741"/>
    </source>
</evidence>
<dbReference type="Proteomes" id="UP001501600">
    <property type="component" value="Unassembled WGS sequence"/>
</dbReference>
<dbReference type="EMBL" id="BAABLF010000013">
    <property type="protein sequence ID" value="GAA5191992.1"/>
    <property type="molecule type" value="Genomic_DNA"/>
</dbReference>
<dbReference type="PANTHER" id="PTHR11609:SF5">
    <property type="entry name" value="PHOSPHORIBOSYLAMINOIMIDAZOLE CARBOXYLASE"/>
    <property type="match status" value="1"/>
</dbReference>
<dbReference type="RefSeq" id="WP_345316925.1">
    <property type="nucleotide sequence ID" value="NZ_BAABLF010000013.1"/>
</dbReference>
<protein>
    <recommendedName>
        <fullName evidence="3 4">N5-carboxyaminoimidazole ribonucleotide synthase</fullName>
        <shortName evidence="3 4">N5-CAIR synthase</shortName>
        <ecNumber evidence="3 4">6.3.4.18</ecNumber>
    </recommendedName>
    <alternativeName>
        <fullName evidence="3 4">5-(carboxyamino)imidazole ribonucleotide synthetase</fullName>
    </alternativeName>
</protein>
<gene>
    <name evidence="3 4" type="primary">purK</name>
    <name evidence="8" type="ORF">GCM10025772_20070</name>
</gene>
<keyword evidence="9" id="KW-1185">Reference proteome</keyword>
<dbReference type="InterPro" id="IPR013815">
    <property type="entry name" value="ATP_grasp_subdomain_1"/>
</dbReference>
<dbReference type="InterPro" id="IPR016185">
    <property type="entry name" value="PreATP-grasp_dom_sf"/>
</dbReference>
<evidence type="ECO:0000259" key="7">
    <source>
        <dbReference type="Pfam" id="PF22660"/>
    </source>
</evidence>
<feature type="domain" description="PurT/PurK-like preATP-grasp" evidence="7">
    <location>
        <begin position="1"/>
        <end position="98"/>
    </location>
</feature>
<comment type="caution">
    <text evidence="3">Lacks conserved residue(s) required for the propagation of feature annotation.</text>
</comment>
<dbReference type="InterPro" id="IPR054350">
    <property type="entry name" value="PurT/PurK_preATP-grasp"/>
</dbReference>
<evidence type="ECO:0000256" key="3">
    <source>
        <dbReference type="HAMAP-Rule" id="MF_01928"/>
    </source>
</evidence>
<dbReference type="SUPFAM" id="SSF51246">
    <property type="entry name" value="Rudiment single hybrid motif"/>
    <property type="match status" value="1"/>
</dbReference>
<dbReference type="Gene3D" id="3.30.470.20">
    <property type="entry name" value="ATP-grasp fold, B domain"/>
    <property type="match status" value="1"/>
</dbReference>
<dbReference type="InterPro" id="IPR040686">
    <property type="entry name" value="PurK_C"/>
</dbReference>
<keyword evidence="1 3" id="KW-0547">Nucleotide-binding</keyword>
<dbReference type="Pfam" id="PF22660">
    <property type="entry name" value="RS_preATP-grasp-like"/>
    <property type="match status" value="1"/>
</dbReference>
<dbReference type="HAMAP" id="MF_01928">
    <property type="entry name" value="PurK"/>
    <property type="match status" value="1"/>
</dbReference>
<comment type="pathway">
    <text evidence="3 4">Purine metabolism; IMP biosynthesis via de novo pathway; 5-amino-1-(5-phospho-D-ribosyl)imidazole-4-carboxylate from 5-amino-1-(5-phospho-D-ribosyl)imidazole (N5-CAIR route): step 1/2.</text>
</comment>